<keyword evidence="1" id="KW-0285">Flavoprotein</keyword>
<dbReference type="CDD" id="cd00130">
    <property type="entry name" value="PAS"/>
    <property type="match status" value="1"/>
</dbReference>
<reference evidence="6 7" key="1">
    <citation type="journal article" date="2016" name="Genome Biol. Evol.">
        <title>Divergent and convergent evolution of fungal pathogenicity.</title>
        <authorList>
            <person name="Shang Y."/>
            <person name="Xiao G."/>
            <person name="Zheng P."/>
            <person name="Cen K."/>
            <person name="Zhan S."/>
            <person name="Wang C."/>
        </authorList>
    </citation>
    <scope>NUCLEOTIDE SEQUENCE [LARGE SCALE GENOMIC DNA]</scope>
    <source>
        <strain evidence="6 7">RCEF 2490</strain>
    </source>
</reference>
<dbReference type="AlphaFoldDB" id="A0A168AB24"/>
<evidence type="ECO:0000259" key="5">
    <source>
        <dbReference type="PROSITE" id="PS50113"/>
    </source>
</evidence>
<feature type="region of interest" description="Disordered" evidence="4">
    <location>
        <begin position="478"/>
        <end position="500"/>
    </location>
</feature>
<dbReference type="GO" id="GO:0005634">
    <property type="term" value="C:nucleus"/>
    <property type="evidence" value="ECO:0007669"/>
    <property type="project" value="TreeGrafter"/>
</dbReference>
<feature type="region of interest" description="Disordered" evidence="4">
    <location>
        <begin position="668"/>
        <end position="687"/>
    </location>
</feature>
<keyword evidence="7" id="KW-1185">Reference proteome</keyword>
<evidence type="ECO:0000313" key="7">
    <source>
        <dbReference type="Proteomes" id="UP000078544"/>
    </source>
</evidence>
<dbReference type="PANTHER" id="PTHR47429">
    <property type="entry name" value="PROTEIN TWIN LOV 1"/>
    <property type="match status" value="1"/>
</dbReference>
<evidence type="ECO:0000313" key="6">
    <source>
        <dbReference type="EMBL" id="KZZ93705.1"/>
    </source>
</evidence>
<dbReference type="EMBL" id="AZGY01000012">
    <property type="protein sequence ID" value="KZZ93705.1"/>
    <property type="molecule type" value="Genomic_DNA"/>
</dbReference>
<dbReference type="PROSITE" id="PS50113">
    <property type="entry name" value="PAC"/>
    <property type="match status" value="1"/>
</dbReference>
<evidence type="ECO:0000256" key="2">
    <source>
        <dbReference type="ARBA" id="ARBA00022643"/>
    </source>
</evidence>
<dbReference type="PANTHER" id="PTHR47429:SF9">
    <property type="entry name" value="PAS DOMAIN-CONTAINING PROTEIN"/>
    <property type="match status" value="1"/>
</dbReference>
<protein>
    <submittedName>
        <fullName evidence="6">PAS-associated</fullName>
    </submittedName>
</protein>
<sequence length="687" mass="75408">MAPARHVIATAPAPDIPRSPVFRQALKGNHEYPGSPGRVTNGINHSGPEPSLSFDGFDCTPGLTEDSRARPTTSRSMRSRISDISLAESTESLTTSATSLLPALQIKDVAEEDLLPLQDEDLDPGSFDIVAPTTHERGAYSLARRSELLFSDKHMAIILKDSRLLGQFTRFLATVRPASLALLTYYLDTEKAIRAIKFANSIAAGLSRLNDYGFTSSVAEDTVNRDLEAKHDAAFQSLVRDELPMFITHTWIRIVSLSVKQRIVGTLSAALRDASEGLAEVFCLTDPSRRDNPIILASKEFHRTTQYGISDVIGRNCRFLQGPGTNPLSIQRIRDKLLAGQEHFETFLNYRRDGSPFMNLLLCAPLIDSRGTVRYFLGAQIDVSGLARDCTDLDGLKRLVQAEKEEANREEDSDDAREGRTEETQRSSAQCCRDLSELFDRNEIEMVRRYGGAMHQMRDEDEVSRQSGSWNTPYLVIEDGTSPQQSPQPEDTVPDLPTIGPKQHPLHAAPQGPSGRLTGVYEHYLLVRPAPSFQILFASPSLRVPGILQSPFLSRIGGSGRVRDQIAQALSEGRGVTAKVRWLTSTSARRYSLNSGRGRPRWLHCTPLHGVNGAIGIWMIVIVDDDVSHMGSGGGGGGGGGGAAHDSAQRQHAPGQRPRLAPVIESHANRKPASFMTEDGSWPTWQH</sequence>
<dbReference type="PROSITE" id="PS00125">
    <property type="entry name" value="SER_THR_PHOSPHATASE"/>
    <property type="match status" value="1"/>
</dbReference>
<feature type="compositionally biased region" description="Gly residues" evidence="4">
    <location>
        <begin position="631"/>
        <end position="643"/>
    </location>
</feature>
<feature type="region of interest" description="Disordered" evidence="4">
    <location>
        <begin position="27"/>
        <end position="55"/>
    </location>
</feature>
<name>A0A168AB24_9HYPO</name>
<feature type="region of interest" description="Disordered" evidence="4">
    <location>
        <begin position="631"/>
        <end position="659"/>
    </location>
</feature>
<accession>A0A168AB24</accession>
<feature type="region of interest" description="Disordered" evidence="4">
    <location>
        <begin position="404"/>
        <end position="431"/>
    </location>
</feature>
<dbReference type="InterPro" id="IPR035965">
    <property type="entry name" value="PAS-like_dom_sf"/>
</dbReference>
<dbReference type="GO" id="GO:0016787">
    <property type="term" value="F:hydrolase activity"/>
    <property type="evidence" value="ECO:0007669"/>
    <property type="project" value="InterPro"/>
</dbReference>
<comment type="caution">
    <text evidence="6">The sequence shown here is derived from an EMBL/GenBank/DDBJ whole genome shotgun (WGS) entry which is preliminary data.</text>
</comment>
<gene>
    <name evidence="6" type="ORF">AAL_05421</name>
</gene>
<proteinExistence type="predicted"/>
<feature type="domain" description="PAC" evidence="5">
    <location>
        <begin position="342"/>
        <end position="395"/>
    </location>
</feature>
<dbReference type="Proteomes" id="UP000078544">
    <property type="component" value="Unassembled WGS sequence"/>
</dbReference>
<dbReference type="SUPFAM" id="SSF55785">
    <property type="entry name" value="PYP-like sensor domain (PAS domain)"/>
    <property type="match status" value="1"/>
</dbReference>
<dbReference type="Gene3D" id="3.30.450.20">
    <property type="entry name" value="PAS domain"/>
    <property type="match status" value="1"/>
</dbReference>
<dbReference type="InterPro" id="IPR006186">
    <property type="entry name" value="Ser/Thr-sp_prot-phosphatase"/>
</dbReference>
<keyword evidence="3" id="KW-0157">Chromophore</keyword>
<evidence type="ECO:0000256" key="1">
    <source>
        <dbReference type="ARBA" id="ARBA00022630"/>
    </source>
</evidence>
<dbReference type="InterPro" id="IPR000014">
    <property type="entry name" value="PAS"/>
</dbReference>
<evidence type="ECO:0000256" key="4">
    <source>
        <dbReference type="SAM" id="MobiDB-lite"/>
    </source>
</evidence>
<keyword evidence="2" id="KW-0288">FMN</keyword>
<evidence type="ECO:0000256" key="3">
    <source>
        <dbReference type="ARBA" id="ARBA00022991"/>
    </source>
</evidence>
<organism evidence="6 7">
    <name type="scientific">Moelleriella libera RCEF 2490</name>
    <dbReference type="NCBI Taxonomy" id="1081109"/>
    <lineage>
        <taxon>Eukaryota</taxon>
        <taxon>Fungi</taxon>
        <taxon>Dikarya</taxon>
        <taxon>Ascomycota</taxon>
        <taxon>Pezizomycotina</taxon>
        <taxon>Sordariomycetes</taxon>
        <taxon>Hypocreomycetidae</taxon>
        <taxon>Hypocreales</taxon>
        <taxon>Clavicipitaceae</taxon>
        <taxon>Moelleriella</taxon>
    </lineage>
</organism>
<dbReference type="STRING" id="1081109.A0A168AB24"/>
<dbReference type="Pfam" id="PF13426">
    <property type="entry name" value="PAS_9"/>
    <property type="match status" value="1"/>
</dbReference>
<dbReference type="OrthoDB" id="447251at2759"/>
<feature type="compositionally biased region" description="Basic and acidic residues" evidence="4">
    <location>
        <begin position="416"/>
        <end position="425"/>
    </location>
</feature>
<dbReference type="InterPro" id="IPR000700">
    <property type="entry name" value="PAS-assoc_C"/>
</dbReference>